<name>A0ABM6SJ83_9ACTN</name>
<keyword evidence="2" id="KW-1185">Reference proteome</keyword>
<accession>A0ABM6SJ83</accession>
<dbReference type="Proteomes" id="UP000238413">
    <property type="component" value="Chromosome"/>
</dbReference>
<organism evidence="1 2">
    <name type="scientific">Streptomyces dengpaensis</name>
    <dbReference type="NCBI Taxonomy" id="2049881"/>
    <lineage>
        <taxon>Bacteria</taxon>
        <taxon>Bacillati</taxon>
        <taxon>Actinomycetota</taxon>
        <taxon>Actinomycetes</taxon>
        <taxon>Kitasatosporales</taxon>
        <taxon>Streptomycetaceae</taxon>
        <taxon>Streptomyces</taxon>
    </lineage>
</organism>
<evidence type="ECO:0000313" key="2">
    <source>
        <dbReference type="Proteomes" id="UP000238413"/>
    </source>
</evidence>
<evidence type="ECO:0000313" key="1">
    <source>
        <dbReference type="EMBL" id="AVH54616.1"/>
    </source>
</evidence>
<gene>
    <name evidence="1" type="ORF">C4B68_00850</name>
</gene>
<dbReference type="EMBL" id="CP026652">
    <property type="protein sequence ID" value="AVH54616.1"/>
    <property type="molecule type" value="Genomic_DNA"/>
</dbReference>
<protein>
    <submittedName>
        <fullName evidence="1">Uncharacterized protein</fullName>
    </submittedName>
</protein>
<proteinExistence type="predicted"/>
<sequence length="112" mass="12592">MASWPGARQDELLLEVADERAGGTHSLTAVGGGDFEDQRRCWPWRPRDGKGERVTAPRIDYRALFAATPSPYLVLGPDLVIIDVNLWSTLRHTSPTITESMHTLDRPYSDTW</sequence>
<reference evidence="1 2" key="1">
    <citation type="submission" date="2018-02" db="EMBL/GenBank/DDBJ databases">
        <title>Complete genome sequence of Streptomyces dengpaensis, the producer of angucyclines.</title>
        <authorList>
            <person name="Yumei L."/>
        </authorList>
    </citation>
    <scope>NUCLEOTIDE SEQUENCE [LARGE SCALE GENOMIC DNA]</scope>
    <source>
        <strain evidence="1 2">XZHG99</strain>
    </source>
</reference>